<feature type="non-terminal residue" evidence="7">
    <location>
        <position position="693"/>
    </location>
</feature>
<dbReference type="PANTHER" id="PTHR33463:SF198">
    <property type="entry name" value="RPP4C3"/>
    <property type="match status" value="1"/>
</dbReference>
<dbReference type="GO" id="GO:0043531">
    <property type="term" value="F:ADP binding"/>
    <property type="evidence" value="ECO:0007669"/>
    <property type="project" value="InterPro"/>
</dbReference>
<organism evidence="7 8">
    <name type="scientific">Trifolium subterraneum</name>
    <name type="common">Subterranean clover</name>
    <dbReference type="NCBI Taxonomy" id="3900"/>
    <lineage>
        <taxon>Eukaryota</taxon>
        <taxon>Viridiplantae</taxon>
        <taxon>Streptophyta</taxon>
        <taxon>Embryophyta</taxon>
        <taxon>Tracheophyta</taxon>
        <taxon>Spermatophyta</taxon>
        <taxon>Magnoliopsida</taxon>
        <taxon>eudicotyledons</taxon>
        <taxon>Gunneridae</taxon>
        <taxon>Pentapetalae</taxon>
        <taxon>rosids</taxon>
        <taxon>fabids</taxon>
        <taxon>Fabales</taxon>
        <taxon>Fabaceae</taxon>
        <taxon>Papilionoideae</taxon>
        <taxon>50 kb inversion clade</taxon>
        <taxon>NPAAA clade</taxon>
        <taxon>Hologalegina</taxon>
        <taxon>IRL clade</taxon>
        <taxon>Trifolieae</taxon>
        <taxon>Trifolium</taxon>
    </lineage>
</organism>
<evidence type="ECO:0000256" key="4">
    <source>
        <dbReference type="ARBA" id="ARBA00022840"/>
    </source>
</evidence>
<dbReference type="Pfam" id="PF00931">
    <property type="entry name" value="NB-ARC"/>
    <property type="match status" value="1"/>
</dbReference>
<sequence length="693" mass="79129">MEILTSIVGKVVDYTVAPIGRQASYLIFYKRNFKMLAVHVKNLQAAKERVFHLVEEERRNGKEIEKDVNNWLEKVDKLIETENQLQQDPRRANVRCSTWGFPNLILRHQLSRKAKKIANEVVQVQGKGTFDRVGYLPALDGVASSSLTRGSENYETRESLKKDIVKALSDLNSHNIGVYGLGGVGKTTLVDEVAQVSKQGKYFDKVVKTKVTKNPDFKRIQGQIADSLGLRFDEETVFGRADRLRQRMKMEKSILVILDDIWTMLDLKKVGIPFGNEHNGCKLLMTSRSQDVLVQMDVPKDLTFKLGLMTENETWNLFQLKAGDVVKDSNLKDVAIQVAQKCEGLPLRVVTVARAMRNKRDIQSWKDALRKLQSNDHTELDSSTYSALKLSYNSLESDEMRDLFLLFALMERETIEYILIVAMGGNIPMHDFVRDFANSIARRDKHVFLRKRSDEELPTNAFLNRCMQIVLQWCHIHELPRKIVCPNIKLFTLSSKNRSLKIPDTFFEGMGSLRVLDLTSLNLSSLPTSFRFLTDLKTLCLDFCILGNMDAIEGLQNLEILHICNSSMTNFPREIGRLTQLRMLDLSNSGIDELPSNIISSLINLEELYMGNTSIDWEDVNSTVRKGNASIAELQKLPNLTTLELQIRETCVLPRDMQLIFEKLKFFKIAIGDVWEWADIKDDTLKTLMLKLG</sequence>
<proteinExistence type="inferred from homology"/>
<dbReference type="Gene3D" id="3.80.10.10">
    <property type="entry name" value="Ribonuclease Inhibitor"/>
    <property type="match status" value="1"/>
</dbReference>
<dbReference type="PRINTS" id="PR00364">
    <property type="entry name" value="DISEASERSIST"/>
</dbReference>
<dbReference type="Gene3D" id="3.40.50.300">
    <property type="entry name" value="P-loop containing nucleotide triphosphate hydrolases"/>
    <property type="match status" value="1"/>
</dbReference>
<keyword evidence="4" id="KW-0067">ATP-binding</keyword>
<dbReference type="AlphaFoldDB" id="A0A2Z6P6L4"/>
<keyword evidence="3" id="KW-0611">Plant defense</keyword>
<evidence type="ECO:0000313" key="8">
    <source>
        <dbReference type="Proteomes" id="UP000242715"/>
    </source>
</evidence>
<dbReference type="InterPro" id="IPR050905">
    <property type="entry name" value="Plant_NBS-LRR"/>
</dbReference>
<dbReference type="Gene3D" id="1.10.8.430">
    <property type="entry name" value="Helical domain of apoptotic protease-activating factors"/>
    <property type="match status" value="1"/>
</dbReference>
<evidence type="ECO:0000313" key="7">
    <source>
        <dbReference type="EMBL" id="GAU52024.1"/>
    </source>
</evidence>
<dbReference type="SMART" id="SM00382">
    <property type="entry name" value="AAA"/>
    <property type="match status" value="1"/>
</dbReference>
<reference evidence="8" key="1">
    <citation type="journal article" date="2017" name="Front. Plant Sci.">
        <title>Climate Clever Clovers: New Paradigm to Reduce the Environmental Footprint of Ruminants by Breeding Low Methanogenic Forages Utilizing Haplotype Variation.</title>
        <authorList>
            <person name="Kaur P."/>
            <person name="Appels R."/>
            <person name="Bayer P.E."/>
            <person name="Keeble-Gagnere G."/>
            <person name="Wang J."/>
            <person name="Hirakawa H."/>
            <person name="Shirasawa K."/>
            <person name="Vercoe P."/>
            <person name="Stefanova K."/>
            <person name="Durmic Z."/>
            <person name="Nichols P."/>
            <person name="Revell C."/>
            <person name="Isobe S.N."/>
            <person name="Edwards D."/>
            <person name="Erskine W."/>
        </authorList>
    </citation>
    <scope>NUCLEOTIDE SEQUENCE [LARGE SCALE GENOMIC DNA]</scope>
    <source>
        <strain evidence="8">cv. Daliak</strain>
    </source>
</reference>
<evidence type="ECO:0000256" key="1">
    <source>
        <dbReference type="ARBA" id="ARBA00008894"/>
    </source>
</evidence>
<dbReference type="InterPro" id="IPR027417">
    <property type="entry name" value="P-loop_NTPase"/>
</dbReference>
<feature type="coiled-coil region" evidence="5">
    <location>
        <begin position="54"/>
        <end position="88"/>
    </location>
</feature>
<dbReference type="OrthoDB" id="1747797at2759"/>
<keyword evidence="2" id="KW-0547">Nucleotide-binding</keyword>
<dbReference type="Proteomes" id="UP000242715">
    <property type="component" value="Unassembled WGS sequence"/>
</dbReference>
<dbReference type="InterPro" id="IPR032675">
    <property type="entry name" value="LRR_dom_sf"/>
</dbReference>
<dbReference type="GO" id="GO:0006952">
    <property type="term" value="P:defense response"/>
    <property type="evidence" value="ECO:0007669"/>
    <property type="project" value="UniProtKB-KW"/>
</dbReference>
<dbReference type="EMBL" id="DF976800">
    <property type="protein sequence ID" value="GAU52024.1"/>
    <property type="molecule type" value="Genomic_DNA"/>
</dbReference>
<accession>A0A2Z6P6L4</accession>
<evidence type="ECO:0000256" key="5">
    <source>
        <dbReference type="SAM" id="Coils"/>
    </source>
</evidence>
<dbReference type="GO" id="GO:0005524">
    <property type="term" value="F:ATP binding"/>
    <property type="evidence" value="ECO:0007669"/>
    <property type="project" value="UniProtKB-KW"/>
</dbReference>
<dbReference type="SUPFAM" id="SSF52540">
    <property type="entry name" value="P-loop containing nucleoside triphosphate hydrolases"/>
    <property type="match status" value="1"/>
</dbReference>
<feature type="domain" description="AAA+ ATPase" evidence="6">
    <location>
        <begin position="172"/>
        <end position="308"/>
    </location>
</feature>
<evidence type="ECO:0000256" key="3">
    <source>
        <dbReference type="ARBA" id="ARBA00022821"/>
    </source>
</evidence>
<dbReference type="InterPro" id="IPR002182">
    <property type="entry name" value="NB-ARC"/>
</dbReference>
<keyword evidence="5" id="KW-0175">Coiled coil</keyword>
<dbReference type="SUPFAM" id="SSF52058">
    <property type="entry name" value="L domain-like"/>
    <property type="match status" value="1"/>
</dbReference>
<dbReference type="InterPro" id="IPR042197">
    <property type="entry name" value="Apaf_helical"/>
</dbReference>
<keyword evidence="8" id="KW-1185">Reference proteome</keyword>
<name>A0A2Z6P6L4_TRISU</name>
<evidence type="ECO:0000259" key="6">
    <source>
        <dbReference type="SMART" id="SM00382"/>
    </source>
</evidence>
<dbReference type="PANTHER" id="PTHR33463">
    <property type="entry name" value="NB-ARC DOMAIN-CONTAINING PROTEIN-RELATED"/>
    <property type="match status" value="1"/>
</dbReference>
<gene>
    <name evidence="7" type="ORF">TSUD_418410</name>
</gene>
<comment type="similarity">
    <text evidence="1">Belongs to the disease resistance NB-LRR family.</text>
</comment>
<dbReference type="InterPro" id="IPR003593">
    <property type="entry name" value="AAA+_ATPase"/>
</dbReference>
<protein>
    <recommendedName>
        <fullName evidence="6">AAA+ ATPase domain-containing protein</fullName>
    </recommendedName>
</protein>
<evidence type="ECO:0000256" key="2">
    <source>
        <dbReference type="ARBA" id="ARBA00022741"/>
    </source>
</evidence>